<dbReference type="Pfam" id="PF04102">
    <property type="entry name" value="SlyX"/>
    <property type="match status" value="1"/>
</dbReference>
<dbReference type="Gene3D" id="1.20.5.300">
    <property type="match status" value="1"/>
</dbReference>
<dbReference type="FunCoup" id="A0A6G9I9B5">
    <property type="interactions" value="10"/>
</dbReference>
<dbReference type="KEGG" id="orb:IPMB12_00645"/>
<evidence type="ECO:0000313" key="5">
    <source>
        <dbReference type="Proteomes" id="UP000501168"/>
    </source>
</evidence>
<dbReference type="InParanoid" id="A0A6G9I9B5"/>
<dbReference type="PANTHER" id="PTHR36508:SF1">
    <property type="entry name" value="PROTEIN SLYX"/>
    <property type="match status" value="1"/>
</dbReference>
<evidence type="ECO:0000256" key="3">
    <source>
        <dbReference type="SAM" id="MobiDB-lite"/>
    </source>
</evidence>
<proteinExistence type="inferred from homology"/>
<feature type="region of interest" description="Disordered" evidence="3">
    <location>
        <begin position="53"/>
        <end position="72"/>
    </location>
</feature>
<dbReference type="HAMAP" id="MF_00715">
    <property type="entry name" value="SlyX"/>
    <property type="match status" value="1"/>
</dbReference>
<dbReference type="InterPro" id="IPR007236">
    <property type="entry name" value="SlyX"/>
</dbReference>
<evidence type="ECO:0000313" key="4">
    <source>
        <dbReference type="EMBL" id="QIQ20314.1"/>
    </source>
</evidence>
<dbReference type="RefSeq" id="WP_166913943.1">
    <property type="nucleotide sequence ID" value="NZ_CP050253.1"/>
</dbReference>
<feature type="coiled-coil region" evidence="2">
    <location>
        <begin position="3"/>
        <end position="51"/>
    </location>
</feature>
<gene>
    <name evidence="1" type="primary">slyX</name>
    <name evidence="4" type="ORF">IPMB12_00645</name>
</gene>
<evidence type="ECO:0000256" key="1">
    <source>
        <dbReference type="HAMAP-Rule" id="MF_00715"/>
    </source>
</evidence>
<keyword evidence="2" id="KW-0175">Coiled coil</keyword>
<protein>
    <recommendedName>
        <fullName evidence="1">Protein SlyX homolog</fullName>
    </recommendedName>
</protein>
<name>A0A6G9I9B5_9GAMM</name>
<keyword evidence="5" id="KW-1185">Reference proteome</keyword>
<comment type="similarity">
    <text evidence="1">Belongs to the SlyX family.</text>
</comment>
<feature type="compositionally biased region" description="Polar residues" evidence="3">
    <location>
        <begin position="54"/>
        <end position="65"/>
    </location>
</feature>
<evidence type="ECO:0000256" key="2">
    <source>
        <dbReference type="SAM" id="Coils"/>
    </source>
</evidence>
<dbReference type="EMBL" id="CP050253">
    <property type="protein sequence ID" value="QIQ20314.1"/>
    <property type="molecule type" value="Genomic_DNA"/>
</dbReference>
<organism evidence="4 5">
    <name type="scientific">Zophobihabitans entericus</name>
    <dbReference type="NCBI Taxonomy" id="1635327"/>
    <lineage>
        <taxon>Bacteria</taxon>
        <taxon>Pseudomonadati</taxon>
        <taxon>Pseudomonadota</taxon>
        <taxon>Gammaproteobacteria</taxon>
        <taxon>Orbales</taxon>
        <taxon>Orbaceae</taxon>
        <taxon>Zophobihabitans</taxon>
    </lineage>
</organism>
<sequence length="72" mass="8307">MTNEQLNQRLELLETKAAFQEVTIEHLNQTVIQLQLESAKLKEQLKLLSDKYKSSQVSHIASMSEETPPPHY</sequence>
<accession>A0A6G9I9B5</accession>
<reference evidence="4 5" key="1">
    <citation type="submission" date="2020-03" db="EMBL/GenBank/DDBJ databases">
        <title>Complete genome sequence of Orbus sp. IPMB12 (BCRC 80908).</title>
        <authorList>
            <person name="Lo W.-S."/>
            <person name="Chang T.-H."/>
            <person name="Kuo C.-H."/>
        </authorList>
    </citation>
    <scope>NUCLEOTIDE SEQUENCE [LARGE SCALE GENOMIC DNA]</scope>
    <source>
        <strain evidence="4 5">IPMB12</strain>
    </source>
</reference>
<dbReference type="AlphaFoldDB" id="A0A6G9I9B5"/>
<dbReference type="Proteomes" id="UP000501168">
    <property type="component" value="Chromosome"/>
</dbReference>
<dbReference type="NCBIfam" id="NF002750">
    <property type="entry name" value="PRK02793.1"/>
    <property type="match status" value="1"/>
</dbReference>
<dbReference type="PANTHER" id="PTHR36508">
    <property type="entry name" value="PROTEIN SLYX"/>
    <property type="match status" value="1"/>
</dbReference>